<keyword evidence="2" id="KW-1185">Reference proteome</keyword>
<dbReference type="EMBL" id="CAKOFQ010007824">
    <property type="protein sequence ID" value="CAH2008634.1"/>
    <property type="molecule type" value="Genomic_DNA"/>
</dbReference>
<proteinExistence type="predicted"/>
<evidence type="ECO:0000313" key="2">
    <source>
        <dbReference type="Proteomes" id="UP001152888"/>
    </source>
</evidence>
<gene>
    <name evidence="1" type="ORF">ACAOBT_LOCUS30373</name>
</gene>
<dbReference type="AlphaFoldDB" id="A0A9P0LZA8"/>
<reference evidence="1" key="1">
    <citation type="submission" date="2022-03" db="EMBL/GenBank/DDBJ databases">
        <authorList>
            <person name="Sayadi A."/>
        </authorList>
    </citation>
    <scope>NUCLEOTIDE SEQUENCE</scope>
</reference>
<organism evidence="1 2">
    <name type="scientific">Acanthoscelides obtectus</name>
    <name type="common">Bean weevil</name>
    <name type="synonym">Bruchus obtectus</name>
    <dbReference type="NCBI Taxonomy" id="200917"/>
    <lineage>
        <taxon>Eukaryota</taxon>
        <taxon>Metazoa</taxon>
        <taxon>Ecdysozoa</taxon>
        <taxon>Arthropoda</taxon>
        <taxon>Hexapoda</taxon>
        <taxon>Insecta</taxon>
        <taxon>Pterygota</taxon>
        <taxon>Neoptera</taxon>
        <taxon>Endopterygota</taxon>
        <taxon>Coleoptera</taxon>
        <taxon>Polyphaga</taxon>
        <taxon>Cucujiformia</taxon>
        <taxon>Chrysomeloidea</taxon>
        <taxon>Chrysomelidae</taxon>
        <taxon>Bruchinae</taxon>
        <taxon>Bruchini</taxon>
        <taxon>Acanthoscelides</taxon>
    </lineage>
</organism>
<comment type="caution">
    <text evidence="1">The sequence shown here is derived from an EMBL/GenBank/DDBJ whole genome shotgun (WGS) entry which is preliminary data.</text>
</comment>
<accession>A0A9P0LZA8</accession>
<evidence type="ECO:0000313" key="1">
    <source>
        <dbReference type="EMBL" id="CAH2008634.1"/>
    </source>
</evidence>
<dbReference type="Proteomes" id="UP001152888">
    <property type="component" value="Unassembled WGS sequence"/>
</dbReference>
<dbReference type="OrthoDB" id="6782199at2759"/>
<protein>
    <submittedName>
        <fullName evidence="1">Uncharacterized protein</fullName>
    </submittedName>
</protein>
<name>A0A9P0LZA8_ACAOB</name>
<sequence>MIPQRKFTFLVSLSGQDWVRDPEITWLDPILKDLYREHGNIGRKVQSCAHDWSIEQVWRKFKDTIFESARDVCDLSKMNKNMKQTAWWTPETKQHVKEKKNKWKTYLHRKTTEAYDEYKIQRNNLKKLIIEEKRKYWEGDGAE</sequence>